<evidence type="ECO:0000313" key="1">
    <source>
        <dbReference type="EMBL" id="PDW02274.1"/>
    </source>
</evidence>
<dbReference type="EMBL" id="NQWI01000077">
    <property type="protein sequence ID" value="PDW02274.1"/>
    <property type="molecule type" value="Genomic_DNA"/>
</dbReference>
<organism evidence="1 2">
    <name type="scientific">Candidatus Viridilinea mediisalina</name>
    <dbReference type="NCBI Taxonomy" id="2024553"/>
    <lineage>
        <taxon>Bacteria</taxon>
        <taxon>Bacillati</taxon>
        <taxon>Chloroflexota</taxon>
        <taxon>Chloroflexia</taxon>
        <taxon>Chloroflexales</taxon>
        <taxon>Chloroflexineae</taxon>
        <taxon>Oscillochloridaceae</taxon>
        <taxon>Candidatus Viridilinea</taxon>
    </lineage>
</organism>
<keyword evidence="2" id="KW-1185">Reference proteome</keyword>
<evidence type="ECO:0000313" key="2">
    <source>
        <dbReference type="Proteomes" id="UP000220527"/>
    </source>
</evidence>
<comment type="caution">
    <text evidence="1">The sequence shown here is derived from an EMBL/GenBank/DDBJ whole genome shotgun (WGS) entry which is preliminary data.</text>
</comment>
<accession>A0A2A6RGM0</accession>
<dbReference type="Proteomes" id="UP000220527">
    <property type="component" value="Unassembled WGS sequence"/>
</dbReference>
<dbReference type="RefSeq" id="WP_097644888.1">
    <property type="nucleotide sequence ID" value="NZ_NQWI01000077.1"/>
</dbReference>
<sequence length="120" mass="13585">MSETIILNLPDPLVARARAVATQTERHLEDVLLEWLDRAATDVPIELLPDAQILALRDDELSRDQQEQLSRLLERQREGLLTAPERVQLQELLGLYRRGMVRKAQALSIAVARGLQTPVD</sequence>
<name>A0A2A6RGM0_9CHLR</name>
<dbReference type="OrthoDB" id="495831at2"/>
<reference evidence="2" key="1">
    <citation type="submission" date="2017-08" db="EMBL/GenBank/DDBJ databases">
        <authorList>
            <person name="Grouzdev D.S."/>
            <person name="Gaisin V.A."/>
            <person name="Rysina M.S."/>
            <person name="Gorlenko V.M."/>
        </authorList>
    </citation>
    <scope>NUCLEOTIDE SEQUENCE [LARGE SCALE GENOMIC DNA]</scope>
    <source>
        <strain evidence="2">Kir15-3F</strain>
    </source>
</reference>
<proteinExistence type="predicted"/>
<protein>
    <submittedName>
        <fullName evidence="1">Uncharacterized protein</fullName>
    </submittedName>
</protein>
<dbReference type="AlphaFoldDB" id="A0A2A6RGM0"/>
<gene>
    <name evidence="1" type="ORF">CJ255_14870</name>
</gene>